<keyword evidence="10" id="KW-1015">Disulfide bond</keyword>
<dbReference type="PRINTS" id="PR00765">
    <property type="entry name" value="CRBOXYPTASEA"/>
</dbReference>
<dbReference type="OMA" id="GDCESDR"/>
<dbReference type="Proteomes" id="UP001652626">
    <property type="component" value="Chromosome 22"/>
</dbReference>
<evidence type="ECO:0000256" key="2">
    <source>
        <dbReference type="ARBA" id="ARBA00005988"/>
    </source>
</evidence>
<evidence type="ECO:0000256" key="6">
    <source>
        <dbReference type="ARBA" id="ARBA00022729"/>
    </source>
</evidence>
<dbReference type="SUPFAM" id="SSF53187">
    <property type="entry name" value="Zn-dependent exopeptidases"/>
    <property type="match status" value="1"/>
</dbReference>
<organism evidence="14 15">
    <name type="scientific">Vanessa tameamea</name>
    <name type="common">Kamehameha butterfly</name>
    <dbReference type="NCBI Taxonomy" id="334116"/>
    <lineage>
        <taxon>Eukaryota</taxon>
        <taxon>Metazoa</taxon>
        <taxon>Ecdysozoa</taxon>
        <taxon>Arthropoda</taxon>
        <taxon>Hexapoda</taxon>
        <taxon>Insecta</taxon>
        <taxon>Pterygota</taxon>
        <taxon>Neoptera</taxon>
        <taxon>Endopterygota</taxon>
        <taxon>Lepidoptera</taxon>
        <taxon>Glossata</taxon>
        <taxon>Ditrysia</taxon>
        <taxon>Papilionoidea</taxon>
        <taxon>Nymphalidae</taxon>
        <taxon>Nymphalinae</taxon>
        <taxon>Vanessa</taxon>
    </lineage>
</organism>
<evidence type="ECO:0000256" key="9">
    <source>
        <dbReference type="ARBA" id="ARBA00023049"/>
    </source>
</evidence>
<keyword evidence="3" id="KW-0121">Carboxypeptidase</keyword>
<evidence type="ECO:0000256" key="10">
    <source>
        <dbReference type="ARBA" id="ARBA00023157"/>
    </source>
</evidence>
<dbReference type="InterPro" id="IPR036990">
    <property type="entry name" value="M14A-like_propep"/>
</dbReference>
<keyword evidence="5" id="KW-0479">Metal-binding</keyword>
<evidence type="ECO:0000256" key="7">
    <source>
        <dbReference type="ARBA" id="ARBA00022801"/>
    </source>
</evidence>
<dbReference type="GO" id="GO:0008270">
    <property type="term" value="F:zinc ion binding"/>
    <property type="evidence" value="ECO:0007669"/>
    <property type="project" value="InterPro"/>
</dbReference>
<dbReference type="GO" id="GO:0006508">
    <property type="term" value="P:proteolysis"/>
    <property type="evidence" value="ECO:0007669"/>
    <property type="project" value="UniProtKB-KW"/>
</dbReference>
<dbReference type="RefSeq" id="XP_026496110.2">
    <property type="nucleotide sequence ID" value="XM_026640325.2"/>
</dbReference>
<name>A0A8B8IGA1_VANTA</name>
<evidence type="ECO:0000256" key="4">
    <source>
        <dbReference type="ARBA" id="ARBA00022670"/>
    </source>
</evidence>
<dbReference type="Pfam" id="PF02244">
    <property type="entry name" value="Propep_M14"/>
    <property type="match status" value="1"/>
</dbReference>
<feature type="signal peptide" evidence="12">
    <location>
        <begin position="1"/>
        <end position="16"/>
    </location>
</feature>
<evidence type="ECO:0000256" key="1">
    <source>
        <dbReference type="ARBA" id="ARBA00001947"/>
    </source>
</evidence>
<dbReference type="PANTHER" id="PTHR11705">
    <property type="entry name" value="PROTEASE FAMILY M14 CARBOXYPEPTIDASE A,B"/>
    <property type="match status" value="1"/>
</dbReference>
<dbReference type="Gene3D" id="3.30.70.340">
    <property type="entry name" value="Metallocarboxypeptidase-like"/>
    <property type="match status" value="1"/>
</dbReference>
<sequence>MRWLLGIFVCVSCVYARHEQYDKSALFNVKVKDVEQINYFNSLDYPLDIWMYATQERDGIVLVPKDYVQLFQDELNSKGIEFVIEVENIKDSLELEDKLRADKARNRAMRSDNDLLVNFDDIYNLTEVNNYLKKIAEAYPDVVTLVNGGKSFEGRDMNYLKISNSKFEDASKPIIFIESLLHAREWVTLPATLYAIEKLVVNVTDQYLIDDFDWIIMPVANPDGYEFSHDGGRFWRKNRRNGLLPGDVCLGVDLNRNFDIFYSLGSSNNVCSDIYHGTSAFSEPETQVIRDILHSDDRIEIFLDIHSFGNLILYGWGSGDLPENAFALHVAGIQMATAIDEVKEDWNLNYRVGNSALVLYPASGTAMDYGLKAGVPLSYTYELPARRNSGSTIFGFLVDPDFIKPSAVQTWEGIKAGAIFLRNTRRNLA</sequence>
<evidence type="ECO:0000259" key="13">
    <source>
        <dbReference type="PROSITE" id="PS52035"/>
    </source>
</evidence>
<dbReference type="GO" id="GO:0005615">
    <property type="term" value="C:extracellular space"/>
    <property type="evidence" value="ECO:0007669"/>
    <property type="project" value="TreeGrafter"/>
</dbReference>
<feature type="domain" description="Peptidase M14" evidence="13">
    <location>
        <begin position="121"/>
        <end position="421"/>
    </location>
</feature>
<evidence type="ECO:0000313" key="15">
    <source>
        <dbReference type="RefSeq" id="XP_026496110.2"/>
    </source>
</evidence>
<proteinExistence type="inferred from homology"/>
<dbReference type="AlphaFoldDB" id="A0A8B8IGA1"/>
<keyword evidence="6 12" id="KW-0732">Signal</keyword>
<protein>
    <submittedName>
        <fullName evidence="15">Carboxypeptidase B-like</fullName>
    </submittedName>
</protein>
<evidence type="ECO:0000256" key="5">
    <source>
        <dbReference type="ARBA" id="ARBA00022723"/>
    </source>
</evidence>
<evidence type="ECO:0000256" key="3">
    <source>
        <dbReference type="ARBA" id="ARBA00022645"/>
    </source>
</evidence>
<dbReference type="GeneID" id="113400676"/>
<keyword evidence="7" id="KW-0378">Hydrolase</keyword>
<feature type="chain" id="PRO_5047319091" evidence="12">
    <location>
        <begin position="17"/>
        <end position="429"/>
    </location>
</feature>
<dbReference type="GO" id="GO:0004181">
    <property type="term" value="F:metallocarboxypeptidase activity"/>
    <property type="evidence" value="ECO:0007669"/>
    <property type="project" value="InterPro"/>
</dbReference>
<dbReference type="PANTHER" id="PTHR11705:SF140">
    <property type="entry name" value="FI02848P-RELATED"/>
    <property type="match status" value="1"/>
</dbReference>
<dbReference type="InterPro" id="IPR003146">
    <property type="entry name" value="M14A_act_pep"/>
</dbReference>
<feature type="active site" description="Proton donor/acceptor" evidence="11">
    <location>
        <position position="382"/>
    </location>
</feature>
<dbReference type="SMART" id="SM00631">
    <property type="entry name" value="Zn_pept"/>
    <property type="match status" value="1"/>
</dbReference>
<keyword evidence="14" id="KW-1185">Reference proteome</keyword>
<dbReference type="PROSITE" id="PS52035">
    <property type="entry name" value="PEPTIDASE_M14"/>
    <property type="match status" value="1"/>
</dbReference>
<evidence type="ECO:0000313" key="14">
    <source>
        <dbReference type="Proteomes" id="UP001652626"/>
    </source>
</evidence>
<dbReference type="InterPro" id="IPR000834">
    <property type="entry name" value="Peptidase_M14"/>
</dbReference>
<reference evidence="15" key="1">
    <citation type="submission" date="2025-08" db="UniProtKB">
        <authorList>
            <consortium name="RefSeq"/>
        </authorList>
    </citation>
    <scope>IDENTIFICATION</scope>
    <source>
        <tissue evidence="15">Whole body</tissue>
    </source>
</reference>
<dbReference type="Gene3D" id="3.40.630.10">
    <property type="entry name" value="Zn peptidases"/>
    <property type="match status" value="1"/>
</dbReference>
<evidence type="ECO:0000256" key="8">
    <source>
        <dbReference type="ARBA" id="ARBA00022833"/>
    </source>
</evidence>
<comment type="cofactor">
    <cofactor evidence="1">
        <name>Zn(2+)</name>
        <dbReference type="ChEBI" id="CHEBI:29105"/>
    </cofactor>
</comment>
<keyword evidence="4" id="KW-0645">Protease</keyword>
<gene>
    <name evidence="15" type="primary">LOC113400676</name>
</gene>
<keyword evidence="9" id="KW-0482">Metalloprotease</keyword>
<evidence type="ECO:0000256" key="11">
    <source>
        <dbReference type="PROSITE-ProRule" id="PRU01379"/>
    </source>
</evidence>
<comment type="similarity">
    <text evidence="2 11">Belongs to the peptidase M14 family.</text>
</comment>
<dbReference type="SUPFAM" id="SSF54897">
    <property type="entry name" value="Protease propeptides/inhibitors"/>
    <property type="match status" value="1"/>
</dbReference>
<dbReference type="OrthoDB" id="3626597at2759"/>
<accession>A0A8B8IGA1</accession>
<dbReference type="Pfam" id="PF00246">
    <property type="entry name" value="Peptidase_M14"/>
    <property type="match status" value="1"/>
</dbReference>
<evidence type="ECO:0000256" key="12">
    <source>
        <dbReference type="SAM" id="SignalP"/>
    </source>
</evidence>
<keyword evidence="8" id="KW-0862">Zinc</keyword>